<proteinExistence type="predicted"/>
<dbReference type="Proteomes" id="UP001266305">
    <property type="component" value="Unassembled WGS sequence"/>
</dbReference>
<feature type="compositionally biased region" description="Low complexity" evidence="1">
    <location>
        <begin position="35"/>
        <end position="46"/>
    </location>
</feature>
<keyword evidence="3" id="KW-1185">Reference proteome</keyword>
<name>A0ABQ9TPW8_SAGOE</name>
<reference evidence="2 3" key="1">
    <citation type="submission" date="2023-05" db="EMBL/GenBank/DDBJ databases">
        <title>B98-5 Cell Line De Novo Hybrid Assembly: An Optical Mapping Approach.</title>
        <authorList>
            <person name="Kananen K."/>
            <person name="Auerbach J.A."/>
            <person name="Kautto E."/>
            <person name="Blachly J.S."/>
        </authorList>
    </citation>
    <scope>NUCLEOTIDE SEQUENCE [LARGE SCALE GENOMIC DNA]</scope>
    <source>
        <strain evidence="2">B95-8</strain>
        <tissue evidence="2">Cell line</tissue>
    </source>
</reference>
<feature type="region of interest" description="Disordered" evidence="1">
    <location>
        <begin position="1"/>
        <end position="70"/>
    </location>
</feature>
<feature type="compositionally biased region" description="Polar residues" evidence="1">
    <location>
        <begin position="258"/>
        <end position="277"/>
    </location>
</feature>
<protein>
    <submittedName>
        <fullName evidence="2">Uncharacterized protein</fullName>
    </submittedName>
</protein>
<feature type="region of interest" description="Disordered" evidence="1">
    <location>
        <begin position="156"/>
        <end position="301"/>
    </location>
</feature>
<sequence>MNGSLFSRISDLAAPPDSRESQGGPEDPPTPPPGSQGERGPLRPGSPSSPPARCWGSWGGVPPGSERAAAALAGRGARPALTRFLTSADSPYEGPLLNCVELMAGGTGPDGTGRDGTRRARGGTLVAPRAPPPPLIGPGRKCPYKVWRRRIPAAADFLSPLGSPRTSARPQHPVPGERGGSSLPLKRRETEAGRGGGSGPPGLSSSARRGKGEGLAGTLIPLGPEGGPLSAPQRRLTPSKGTPIAGRSRATGAGGTAPQLSGDSQIVLQSPTSVVQQETKRGRRWRHRTSDVIAGWRKRRA</sequence>
<evidence type="ECO:0000256" key="1">
    <source>
        <dbReference type="SAM" id="MobiDB-lite"/>
    </source>
</evidence>
<feature type="region of interest" description="Disordered" evidence="1">
    <location>
        <begin position="106"/>
        <end position="141"/>
    </location>
</feature>
<dbReference type="EMBL" id="JASSZA010000019">
    <property type="protein sequence ID" value="KAK2086825.1"/>
    <property type="molecule type" value="Genomic_DNA"/>
</dbReference>
<gene>
    <name evidence="2" type="ORF">P7K49_032732</name>
</gene>
<organism evidence="2 3">
    <name type="scientific">Saguinus oedipus</name>
    <name type="common">Cotton-top tamarin</name>
    <name type="synonym">Oedipomidas oedipus</name>
    <dbReference type="NCBI Taxonomy" id="9490"/>
    <lineage>
        <taxon>Eukaryota</taxon>
        <taxon>Metazoa</taxon>
        <taxon>Chordata</taxon>
        <taxon>Craniata</taxon>
        <taxon>Vertebrata</taxon>
        <taxon>Euteleostomi</taxon>
        <taxon>Mammalia</taxon>
        <taxon>Eutheria</taxon>
        <taxon>Euarchontoglires</taxon>
        <taxon>Primates</taxon>
        <taxon>Haplorrhini</taxon>
        <taxon>Platyrrhini</taxon>
        <taxon>Cebidae</taxon>
        <taxon>Callitrichinae</taxon>
        <taxon>Saguinus</taxon>
    </lineage>
</organism>
<accession>A0ABQ9TPW8</accession>
<evidence type="ECO:0000313" key="3">
    <source>
        <dbReference type="Proteomes" id="UP001266305"/>
    </source>
</evidence>
<evidence type="ECO:0000313" key="2">
    <source>
        <dbReference type="EMBL" id="KAK2086825.1"/>
    </source>
</evidence>
<comment type="caution">
    <text evidence="2">The sequence shown here is derived from an EMBL/GenBank/DDBJ whole genome shotgun (WGS) entry which is preliminary data.</text>
</comment>
<feature type="non-terminal residue" evidence="2">
    <location>
        <position position="301"/>
    </location>
</feature>